<keyword evidence="8" id="KW-1185">Reference proteome</keyword>
<dbReference type="PANTHER" id="PTHR11070">
    <property type="entry name" value="UVRD / RECB / PCRA DNA HELICASE FAMILY MEMBER"/>
    <property type="match status" value="1"/>
</dbReference>
<dbReference type="GO" id="GO:0005524">
    <property type="term" value="F:ATP binding"/>
    <property type="evidence" value="ECO:0007669"/>
    <property type="project" value="UniProtKB-KW"/>
</dbReference>
<evidence type="ECO:0000256" key="4">
    <source>
        <dbReference type="ARBA" id="ARBA00022840"/>
    </source>
</evidence>
<feature type="domain" description="UvrD-like helicase ATP-binding" evidence="6">
    <location>
        <begin position="19"/>
        <end position="66"/>
    </location>
</feature>
<gene>
    <name evidence="7" type="ORF">DBT_0253</name>
</gene>
<dbReference type="InterPro" id="IPR014016">
    <property type="entry name" value="UvrD-like_ATP-bd"/>
</dbReference>
<dbReference type="GO" id="GO:0003677">
    <property type="term" value="F:DNA binding"/>
    <property type="evidence" value="ECO:0007669"/>
    <property type="project" value="InterPro"/>
</dbReference>
<dbReference type="InterPro" id="IPR027417">
    <property type="entry name" value="P-loop_NTPase"/>
</dbReference>
<protein>
    <recommendedName>
        <fullName evidence="5">DNA 3'-5' helicase II</fullName>
    </recommendedName>
</protein>
<keyword evidence="3" id="KW-0347">Helicase</keyword>
<accession>A0A1B9F936</accession>
<sequence length="69" mass="7797">MDVNINRHDRSAHIDFRGLNESQQRAVFFDEARPLVVIAGPGTGKTKVLAHRVVYLLCQKNIPPKTFLP</sequence>
<name>A0A1B9F936_9BACT</name>
<evidence type="ECO:0000256" key="1">
    <source>
        <dbReference type="ARBA" id="ARBA00022741"/>
    </source>
</evidence>
<dbReference type="OrthoDB" id="1100019at2"/>
<dbReference type="GO" id="GO:0043138">
    <property type="term" value="F:3'-5' DNA helicase activity"/>
    <property type="evidence" value="ECO:0007669"/>
    <property type="project" value="TreeGrafter"/>
</dbReference>
<dbReference type="Pfam" id="PF00580">
    <property type="entry name" value="UvrD-helicase"/>
    <property type="match status" value="1"/>
</dbReference>
<dbReference type="Gene3D" id="3.40.50.300">
    <property type="entry name" value="P-loop containing nucleotide triphosphate hydrolases"/>
    <property type="match status" value="1"/>
</dbReference>
<evidence type="ECO:0000256" key="3">
    <source>
        <dbReference type="ARBA" id="ARBA00022806"/>
    </source>
</evidence>
<evidence type="ECO:0000256" key="2">
    <source>
        <dbReference type="ARBA" id="ARBA00022801"/>
    </source>
</evidence>
<evidence type="ECO:0000256" key="5">
    <source>
        <dbReference type="ARBA" id="ARBA00034923"/>
    </source>
</evidence>
<dbReference type="GO" id="GO:0000725">
    <property type="term" value="P:recombinational repair"/>
    <property type="evidence" value="ECO:0007669"/>
    <property type="project" value="TreeGrafter"/>
</dbReference>
<dbReference type="STRING" id="1156395.DBT_0253"/>
<dbReference type="SUPFAM" id="SSF52540">
    <property type="entry name" value="P-loop containing nucleoside triphosphate hydrolases"/>
    <property type="match status" value="1"/>
</dbReference>
<dbReference type="InterPro" id="IPR000212">
    <property type="entry name" value="DNA_helicase_UvrD/REP"/>
</dbReference>
<dbReference type="EMBL" id="MAGO01000001">
    <property type="protein sequence ID" value="OCC16436.1"/>
    <property type="molecule type" value="Genomic_DNA"/>
</dbReference>
<organism evidence="7 8">
    <name type="scientific">Dissulfuribacter thermophilus</name>
    <dbReference type="NCBI Taxonomy" id="1156395"/>
    <lineage>
        <taxon>Bacteria</taxon>
        <taxon>Pseudomonadati</taxon>
        <taxon>Thermodesulfobacteriota</taxon>
        <taxon>Dissulfuribacteria</taxon>
        <taxon>Dissulfuribacterales</taxon>
        <taxon>Dissulfuribacteraceae</taxon>
        <taxon>Dissulfuribacter</taxon>
    </lineage>
</organism>
<proteinExistence type="predicted"/>
<keyword evidence="1" id="KW-0547">Nucleotide-binding</keyword>
<keyword evidence="2" id="KW-0378">Hydrolase</keyword>
<evidence type="ECO:0000313" key="8">
    <source>
        <dbReference type="Proteomes" id="UP000093080"/>
    </source>
</evidence>
<comment type="caution">
    <text evidence="7">The sequence shown here is derived from an EMBL/GenBank/DDBJ whole genome shotgun (WGS) entry which is preliminary data.</text>
</comment>
<evidence type="ECO:0000259" key="6">
    <source>
        <dbReference type="Pfam" id="PF00580"/>
    </source>
</evidence>
<dbReference type="GO" id="GO:0016787">
    <property type="term" value="F:hydrolase activity"/>
    <property type="evidence" value="ECO:0007669"/>
    <property type="project" value="UniProtKB-KW"/>
</dbReference>
<keyword evidence="4" id="KW-0067">ATP-binding</keyword>
<dbReference type="PANTHER" id="PTHR11070:SF2">
    <property type="entry name" value="ATP-DEPENDENT DNA HELICASE SRS2"/>
    <property type="match status" value="1"/>
</dbReference>
<dbReference type="Proteomes" id="UP000093080">
    <property type="component" value="Unassembled WGS sequence"/>
</dbReference>
<dbReference type="AlphaFoldDB" id="A0A1B9F936"/>
<reference evidence="7 8" key="1">
    <citation type="submission" date="2016-06" db="EMBL/GenBank/DDBJ databases">
        <title>Respiratory ammonification of nitrate coupled to the oxidation of elemental sulfur in deep-sea autotrophic thermophilic bacteria.</title>
        <authorList>
            <person name="Slobodkina G.B."/>
            <person name="Mardanov A.V."/>
            <person name="Ravin N.V."/>
            <person name="Frolova A.A."/>
            <person name="Viryasiv M.B."/>
            <person name="Chernyh N.A."/>
            <person name="Bonch-Osmolovskaya E.A."/>
            <person name="Slobodkin A.I."/>
        </authorList>
    </citation>
    <scope>NUCLEOTIDE SEQUENCE [LARGE SCALE GENOMIC DNA]</scope>
    <source>
        <strain evidence="7 8">S69</strain>
    </source>
</reference>
<evidence type="ECO:0000313" key="7">
    <source>
        <dbReference type="EMBL" id="OCC16436.1"/>
    </source>
</evidence>